<dbReference type="Gene3D" id="3.40.605.10">
    <property type="entry name" value="Aldehyde Dehydrogenase, Chain A, domain 1"/>
    <property type="match status" value="1"/>
</dbReference>
<dbReference type="EMBL" id="FXBL01000004">
    <property type="protein sequence ID" value="SMH54764.1"/>
    <property type="molecule type" value="Genomic_DNA"/>
</dbReference>
<dbReference type="PROSITE" id="PS00070">
    <property type="entry name" value="ALDEHYDE_DEHYDR_CYS"/>
    <property type="match status" value="1"/>
</dbReference>
<evidence type="ECO:0000256" key="1">
    <source>
        <dbReference type="ARBA" id="ARBA00009986"/>
    </source>
</evidence>
<dbReference type="InterPro" id="IPR029510">
    <property type="entry name" value="Ald_DH_CS_GLU"/>
</dbReference>
<name>A0A1X7PS81_9HYPH</name>
<comment type="similarity">
    <text evidence="1 5">Belongs to the aldehyde dehydrogenase family.</text>
</comment>
<evidence type="ECO:0000256" key="4">
    <source>
        <dbReference type="PROSITE-ProRule" id="PRU10007"/>
    </source>
</evidence>
<dbReference type="FunFam" id="3.40.605.10:FF:000007">
    <property type="entry name" value="NAD/NADP-dependent betaine aldehyde dehydrogenase"/>
    <property type="match status" value="1"/>
</dbReference>
<dbReference type="InterPro" id="IPR050740">
    <property type="entry name" value="Aldehyde_DH_Superfamily"/>
</dbReference>
<evidence type="ECO:0000256" key="2">
    <source>
        <dbReference type="ARBA" id="ARBA00023002"/>
    </source>
</evidence>
<dbReference type="Pfam" id="PF00171">
    <property type="entry name" value="Aldedh"/>
    <property type="match status" value="1"/>
</dbReference>
<accession>A0A1X7PS81</accession>
<dbReference type="AlphaFoldDB" id="A0A1X7PS81"/>
<dbReference type="RefSeq" id="WP_085466803.1">
    <property type="nucleotide sequence ID" value="NZ_FXBL01000004.1"/>
</dbReference>
<feature type="active site" evidence="4">
    <location>
        <position position="245"/>
    </location>
</feature>
<sequence>MFNNLIGGEWVEGPRVSRNINPSDTRDVVGEFAQADAAQARQAIAAASEAQFAWGLSTPQQRFDILDAAGAEILARKAELGDLLAREEGKTLPEAIGEVARAGNIFKFFAGEALRVGGDVVPSVRPGVGVEVTREPVGVVGLITPWNFPIAIPAWKVAPALAYGNTVVLKPADLVPGSAWAIADILHRAGLPAGVFNLVMGRGSEVGQVLLEDKRVNAISFTGSVATGQRIAQACVARMAKFQLEMGGKNPMVVLDDADLDVAVNAALNSGFFSTGQRCTASSRLIVTEGIHDRFIAAMAEKMKALKVDDARKKGTDIGPVVDDKQLAQNLQYVAIATAEGAKLVAGGEALDRNDDGAPGYYMRPALFAETTTVMRINREEVFGPVVSVIRAKNYEEALALANDTEFGLSAGIATTSLKYATHFKRHVQAGMVMVNLPTAGVDYHVPFGGRKGSSYGPREQGRYAAEFYTTVKTAYTAA</sequence>
<dbReference type="Proteomes" id="UP000193083">
    <property type="component" value="Unassembled WGS sequence"/>
</dbReference>
<dbReference type="Gene3D" id="3.40.309.10">
    <property type="entry name" value="Aldehyde Dehydrogenase, Chain A, domain 2"/>
    <property type="match status" value="1"/>
</dbReference>
<gene>
    <name evidence="7" type="ORF">SAMN02982922_5178</name>
</gene>
<organism evidence="7 8">
    <name type="scientific">Mesorhizobium australicum</name>
    <dbReference type="NCBI Taxonomy" id="536018"/>
    <lineage>
        <taxon>Bacteria</taxon>
        <taxon>Pseudomonadati</taxon>
        <taxon>Pseudomonadota</taxon>
        <taxon>Alphaproteobacteria</taxon>
        <taxon>Hyphomicrobiales</taxon>
        <taxon>Phyllobacteriaceae</taxon>
        <taxon>Mesorhizobium</taxon>
    </lineage>
</organism>
<dbReference type="PROSITE" id="PS00687">
    <property type="entry name" value="ALDEHYDE_DEHYDR_GLU"/>
    <property type="match status" value="1"/>
</dbReference>
<dbReference type="FunFam" id="3.40.309.10:FF:000012">
    <property type="entry name" value="Betaine aldehyde dehydrogenase"/>
    <property type="match status" value="1"/>
</dbReference>
<evidence type="ECO:0000256" key="3">
    <source>
        <dbReference type="ARBA" id="ARBA00023097"/>
    </source>
</evidence>
<dbReference type="InterPro" id="IPR015590">
    <property type="entry name" value="Aldehyde_DH_dom"/>
</dbReference>
<evidence type="ECO:0000313" key="7">
    <source>
        <dbReference type="EMBL" id="SMH54764.1"/>
    </source>
</evidence>
<evidence type="ECO:0000259" key="6">
    <source>
        <dbReference type="Pfam" id="PF00171"/>
    </source>
</evidence>
<dbReference type="CDD" id="cd07097">
    <property type="entry name" value="ALDH_KGSADH-YcbD"/>
    <property type="match status" value="1"/>
</dbReference>
<protein>
    <submittedName>
        <fullName evidence="7">Aldehyde dehydrogenase (NAD+)</fullName>
    </submittedName>
</protein>
<dbReference type="PANTHER" id="PTHR43353:SF5">
    <property type="entry name" value="SUCCINATE-SEMIALDEHYDE DEHYDROGENASE, MITOCHONDRIAL"/>
    <property type="match status" value="1"/>
</dbReference>
<feature type="domain" description="Aldehyde dehydrogenase" evidence="6">
    <location>
        <begin position="16"/>
        <end position="474"/>
    </location>
</feature>
<reference evidence="7 8" key="1">
    <citation type="submission" date="2017-04" db="EMBL/GenBank/DDBJ databases">
        <authorList>
            <person name="Afonso C.L."/>
            <person name="Miller P.J."/>
            <person name="Scott M.A."/>
            <person name="Spackman E."/>
            <person name="Goraichik I."/>
            <person name="Dimitrov K.M."/>
            <person name="Suarez D.L."/>
            <person name="Swayne D.E."/>
        </authorList>
    </citation>
    <scope>NUCLEOTIDE SEQUENCE [LARGE SCALE GENOMIC DNA]</scope>
    <source>
        <strain evidence="7 8">B5P</strain>
    </source>
</reference>
<proteinExistence type="inferred from homology"/>
<dbReference type="OrthoDB" id="9812625at2"/>
<dbReference type="InterPro" id="IPR016161">
    <property type="entry name" value="Ald_DH/histidinol_DH"/>
</dbReference>
<dbReference type="InterPro" id="IPR016162">
    <property type="entry name" value="Ald_DH_N"/>
</dbReference>
<evidence type="ECO:0000313" key="8">
    <source>
        <dbReference type="Proteomes" id="UP000193083"/>
    </source>
</evidence>
<evidence type="ECO:0000256" key="5">
    <source>
        <dbReference type="RuleBase" id="RU003345"/>
    </source>
</evidence>
<dbReference type="InterPro" id="IPR016163">
    <property type="entry name" value="Ald_DH_C"/>
</dbReference>
<dbReference type="InterPro" id="IPR016160">
    <property type="entry name" value="Ald_DH_CS_CYS"/>
</dbReference>
<dbReference type="GO" id="GO:0016620">
    <property type="term" value="F:oxidoreductase activity, acting on the aldehyde or oxo group of donors, NAD or NADP as acceptor"/>
    <property type="evidence" value="ECO:0007669"/>
    <property type="project" value="InterPro"/>
</dbReference>
<keyword evidence="3" id="KW-0558">Oxidation</keyword>
<keyword evidence="8" id="KW-1185">Reference proteome</keyword>
<dbReference type="PANTHER" id="PTHR43353">
    <property type="entry name" value="SUCCINATE-SEMIALDEHYDE DEHYDROGENASE, MITOCHONDRIAL"/>
    <property type="match status" value="1"/>
</dbReference>
<dbReference type="SUPFAM" id="SSF53720">
    <property type="entry name" value="ALDH-like"/>
    <property type="match status" value="1"/>
</dbReference>
<keyword evidence="2 5" id="KW-0560">Oxidoreductase</keyword>